<dbReference type="Proteomes" id="UP000095751">
    <property type="component" value="Unassembled WGS sequence"/>
</dbReference>
<dbReference type="PANTHER" id="PTHR11558">
    <property type="entry name" value="SPERMIDINE/SPERMINE SYNTHASE"/>
    <property type="match status" value="1"/>
</dbReference>
<evidence type="ECO:0000313" key="5">
    <source>
        <dbReference type="EMBL" id="OEU19124.1"/>
    </source>
</evidence>
<dbReference type="AlphaFoldDB" id="A0A1E7FLW9"/>
<dbReference type="PROSITE" id="PS51006">
    <property type="entry name" value="PABS_2"/>
    <property type="match status" value="1"/>
</dbReference>
<dbReference type="OrthoDB" id="38125at2759"/>
<dbReference type="InterPro" id="IPR029063">
    <property type="entry name" value="SAM-dependent_MTases_sf"/>
</dbReference>
<feature type="non-terminal residue" evidence="5">
    <location>
        <position position="180"/>
    </location>
</feature>
<protein>
    <submittedName>
        <fullName evidence="5">S-adenosyl-L-methionine-dependent methyltransferase</fullName>
    </submittedName>
</protein>
<dbReference type="InParanoid" id="A0A1E7FLW9"/>
<evidence type="ECO:0000256" key="3">
    <source>
        <dbReference type="PROSITE-ProRule" id="PRU00354"/>
    </source>
</evidence>
<accession>A0A1E7FLW9</accession>
<comment type="similarity">
    <text evidence="1">Belongs to the spermidine/spermine synthase family.</text>
</comment>
<evidence type="ECO:0000259" key="4">
    <source>
        <dbReference type="PROSITE" id="PS51006"/>
    </source>
</evidence>
<dbReference type="PROSITE" id="PS01330">
    <property type="entry name" value="PABS_1"/>
    <property type="match status" value="1"/>
</dbReference>
<keyword evidence="2 3" id="KW-0808">Transferase</keyword>
<feature type="active site" description="Proton acceptor" evidence="3">
    <location>
        <position position="140"/>
    </location>
</feature>
<proteinExistence type="inferred from homology"/>
<keyword evidence="6" id="KW-1185">Reference proteome</keyword>
<dbReference type="KEGG" id="fcy:FRACYDRAFT_182956"/>
<keyword evidence="3" id="KW-0620">Polyamine biosynthesis</keyword>
<evidence type="ECO:0000256" key="1">
    <source>
        <dbReference type="ARBA" id="ARBA00007867"/>
    </source>
</evidence>
<reference evidence="5 6" key="1">
    <citation type="submission" date="2016-09" db="EMBL/GenBank/DDBJ databases">
        <title>Extensive genetic diversity and differential bi-allelic expression allows diatom success in the polar Southern Ocean.</title>
        <authorList>
            <consortium name="DOE Joint Genome Institute"/>
            <person name="Mock T."/>
            <person name="Otillar R.P."/>
            <person name="Strauss J."/>
            <person name="Dupont C."/>
            <person name="Frickenhaus S."/>
            <person name="Maumus F."/>
            <person name="Mcmullan M."/>
            <person name="Sanges R."/>
            <person name="Schmutz J."/>
            <person name="Toseland A."/>
            <person name="Valas R."/>
            <person name="Veluchamy A."/>
            <person name="Ward B.J."/>
            <person name="Allen A."/>
            <person name="Barry K."/>
            <person name="Falciatore A."/>
            <person name="Ferrante M."/>
            <person name="Fortunato A.E."/>
            <person name="Gloeckner G."/>
            <person name="Gruber A."/>
            <person name="Hipkin R."/>
            <person name="Janech M."/>
            <person name="Kroth P."/>
            <person name="Leese F."/>
            <person name="Lindquist E."/>
            <person name="Lyon B.R."/>
            <person name="Martin J."/>
            <person name="Mayer C."/>
            <person name="Parker M."/>
            <person name="Quesneville H."/>
            <person name="Raymond J."/>
            <person name="Uhlig C."/>
            <person name="Valentin K.U."/>
            <person name="Worden A.Z."/>
            <person name="Armbrust E.V."/>
            <person name="Bowler C."/>
            <person name="Green B."/>
            <person name="Moulton V."/>
            <person name="Van Oosterhout C."/>
            <person name="Grigoriev I."/>
        </authorList>
    </citation>
    <scope>NUCLEOTIDE SEQUENCE [LARGE SCALE GENOMIC DNA]</scope>
    <source>
        <strain evidence="5 6">CCMP1102</strain>
    </source>
</reference>
<dbReference type="InterPro" id="IPR001045">
    <property type="entry name" value="Spermi_synthase"/>
</dbReference>
<dbReference type="EMBL" id="KV784356">
    <property type="protein sequence ID" value="OEU19124.1"/>
    <property type="molecule type" value="Genomic_DNA"/>
</dbReference>
<dbReference type="PANTHER" id="PTHR11558:SF11">
    <property type="entry name" value="SPERMIDINE SYNTHASE"/>
    <property type="match status" value="1"/>
</dbReference>
<name>A0A1E7FLW9_9STRA</name>
<dbReference type="Pfam" id="PF01564">
    <property type="entry name" value="Spermine_synth"/>
    <property type="match status" value="1"/>
</dbReference>
<feature type="domain" description="PABS" evidence="4">
    <location>
        <begin position="1"/>
        <end position="180"/>
    </location>
</feature>
<dbReference type="GO" id="GO:0006596">
    <property type="term" value="P:polyamine biosynthetic process"/>
    <property type="evidence" value="ECO:0007669"/>
    <property type="project" value="UniProtKB-UniRule"/>
</dbReference>
<evidence type="ECO:0000256" key="2">
    <source>
        <dbReference type="ARBA" id="ARBA00022679"/>
    </source>
</evidence>
<dbReference type="Gene3D" id="3.40.50.150">
    <property type="entry name" value="Vaccinia Virus protein VP39"/>
    <property type="match status" value="1"/>
</dbReference>
<dbReference type="InterPro" id="IPR030374">
    <property type="entry name" value="PABS"/>
</dbReference>
<dbReference type="GO" id="GO:0032259">
    <property type="term" value="P:methylation"/>
    <property type="evidence" value="ECO:0007669"/>
    <property type="project" value="UniProtKB-KW"/>
</dbReference>
<gene>
    <name evidence="5" type="ORF">FRACYDRAFT_182956</name>
</gene>
<sequence>MDKPSNKQFFQPDRLLYLDGVIQSTRQGLAAYHEALVQPAMFAHPNPKRIAIVGGGECATLRETLKHSTVEKVIMVEIDPIIVDVSKIYLEEWNDCSMFGDGSIRYCMDDPRVEMYHLDALQWFRDRYSNEKLFDVVILDALDPQNAVDFVEALYGDGPFMNSLYNSLTDNGVLLTQVGE</sequence>
<dbReference type="InterPro" id="IPR030373">
    <property type="entry name" value="PABS_CS"/>
</dbReference>
<evidence type="ECO:0000313" key="6">
    <source>
        <dbReference type="Proteomes" id="UP000095751"/>
    </source>
</evidence>
<organism evidence="5 6">
    <name type="scientific">Fragilariopsis cylindrus CCMP1102</name>
    <dbReference type="NCBI Taxonomy" id="635003"/>
    <lineage>
        <taxon>Eukaryota</taxon>
        <taxon>Sar</taxon>
        <taxon>Stramenopiles</taxon>
        <taxon>Ochrophyta</taxon>
        <taxon>Bacillariophyta</taxon>
        <taxon>Bacillariophyceae</taxon>
        <taxon>Bacillariophycidae</taxon>
        <taxon>Bacillariales</taxon>
        <taxon>Bacillariaceae</taxon>
        <taxon>Fragilariopsis</taxon>
    </lineage>
</organism>
<dbReference type="SUPFAM" id="SSF53335">
    <property type="entry name" value="S-adenosyl-L-methionine-dependent methyltransferases"/>
    <property type="match status" value="1"/>
</dbReference>
<dbReference type="GO" id="GO:0008168">
    <property type="term" value="F:methyltransferase activity"/>
    <property type="evidence" value="ECO:0007669"/>
    <property type="project" value="UniProtKB-KW"/>
</dbReference>
<keyword evidence="5" id="KW-0489">Methyltransferase</keyword>